<dbReference type="InterPro" id="IPR013762">
    <property type="entry name" value="Integrase-like_cat_sf"/>
</dbReference>
<dbReference type="InterPro" id="IPR050090">
    <property type="entry name" value="Tyrosine_recombinase_XerCD"/>
</dbReference>
<dbReference type="PROSITE" id="PS51898">
    <property type="entry name" value="TYR_RECOMBINASE"/>
    <property type="match status" value="1"/>
</dbReference>
<dbReference type="HAMAP" id="MF_01808">
    <property type="entry name" value="Recomb_XerC_XerD"/>
    <property type="match status" value="1"/>
</dbReference>
<dbReference type="STRING" id="1271860.SAMN05216174_103308"/>
<feature type="compositionally biased region" description="Gly residues" evidence="5">
    <location>
        <begin position="216"/>
        <end position="227"/>
    </location>
</feature>
<evidence type="ECO:0000256" key="1">
    <source>
        <dbReference type="ARBA" id="ARBA00004496"/>
    </source>
</evidence>
<proteinExistence type="inferred from homology"/>
<feature type="active site" evidence="4">
    <location>
        <position position="516"/>
    </location>
</feature>
<dbReference type="Proteomes" id="UP000199501">
    <property type="component" value="Unassembled WGS sequence"/>
</dbReference>
<feature type="compositionally biased region" description="Gly residues" evidence="5">
    <location>
        <begin position="129"/>
        <end position="149"/>
    </location>
</feature>
<evidence type="ECO:0000313" key="8">
    <source>
        <dbReference type="Proteomes" id="UP000199501"/>
    </source>
</evidence>
<evidence type="ECO:0000313" key="7">
    <source>
        <dbReference type="EMBL" id="SDC65794.1"/>
    </source>
</evidence>
<evidence type="ECO:0000256" key="2">
    <source>
        <dbReference type="ARBA" id="ARBA00022908"/>
    </source>
</evidence>
<evidence type="ECO:0000256" key="4">
    <source>
        <dbReference type="HAMAP-Rule" id="MF_01808"/>
    </source>
</evidence>
<dbReference type="CDD" id="cd00798">
    <property type="entry name" value="INT_XerDC_C"/>
    <property type="match status" value="1"/>
</dbReference>
<dbReference type="GO" id="GO:0009037">
    <property type="term" value="F:tyrosine-based site-specific recombinase activity"/>
    <property type="evidence" value="ECO:0007669"/>
    <property type="project" value="UniProtKB-UniRule"/>
</dbReference>
<keyword evidence="2 4" id="KW-0229">DNA integration</keyword>
<dbReference type="GO" id="GO:0005737">
    <property type="term" value="C:cytoplasm"/>
    <property type="evidence" value="ECO:0007669"/>
    <property type="project" value="UniProtKB-SubCell"/>
</dbReference>
<name>A0A1G6NEF5_9PSEU</name>
<comment type="function">
    <text evidence="4">Site-specific tyrosine recombinase, which acts by catalyzing the cutting and rejoining of the recombining DNA molecules. The XerC-XerD complex is essential to convert dimers of the bacterial chromosome into monomers to permit their segregation at cell division. It also contributes to the segregational stability of plasmids.</text>
</comment>
<keyword evidence="8" id="KW-1185">Reference proteome</keyword>
<dbReference type="GO" id="GO:0006313">
    <property type="term" value="P:DNA transposition"/>
    <property type="evidence" value="ECO:0007669"/>
    <property type="project" value="UniProtKB-UniRule"/>
</dbReference>
<dbReference type="Gene3D" id="1.10.443.10">
    <property type="entry name" value="Intergrase catalytic core"/>
    <property type="match status" value="1"/>
</dbReference>
<accession>A0A1G6NEF5</accession>
<feature type="region of interest" description="Disordered" evidence="5">
    <location>
        <begin position="127"/>
        <end position="198"/>
    </location>
</feature>
<reference evidence="8" key="1">
    <citation type="submission" date="2016-10" db="EMBL/GenBank/DDBJ databases">
        <authorList>
            <person name="Varghese N."/>
            <person name="Submissions S."/>
        </authorList>
    </citation>
    <scope>NUCLEOTIDE SEQUENCE [LARGE SCALE GENOMIC DNA]</scope>
    <source>
        <strain evidence="8">IBRC-M 10403</strain>
    </source>
</reference>
<dbReference type="InterPro" id="IPR023009">
    <property type="entry name" value="Tyrosine_recombinase_XerC/XerD"/>
</dbReference>
<dbReference type="InterPro" id="IPR002104">
    <property type="entry name" value="Integrase_catalytic"/>
</dbReference>
<dbReference type="GO" id="GO:0003677">
    <property type="term" value="F:DNA binding"/>
    <property type="evidence" value="ECO:0007669"/>
    <property type="project" value="UniProtKB-KW"/>
</dbReference>
<sequence length="545" mass="54658">MPHASTRITRADLHRVRAVLPAHVRAVLTEYERHLALERDLSDHTVRAYLGDAVSLLGFLHGVPGVLPGSETARSGESDLPEETLSGLRHLDQPHPGGPSSAVPTAAQQGLERANADPVGEAALIGRGHAQGGQGSGSGLGLAGVGGPDGSDPAGAGASGMGPVGAGGLGPTGAGARGSGLTGSGGFESDAGSAGSGGSGLDAGFGGVTAGGSAPGGAGRGGLGPGESGADDLARDGVGLGGAGSSGLPGGGAAGPPLADAGAGRRLGRSGEGDSGVGEDEGAGAGSLDGVGLDLTAMRGWLAAQRATGAGRTTLARRVAAARTFTAWAHRRGRLAVDPGLRLMAPRRHRALPSVLRQDQAGEVMRAAESGAREEDPVALRDHAVVELLYATGVRVSEFCGLDVDDVDLGARVVRVLGKGRKERTVPFGVPAAIAVEAWLRQGRPSLVRDDSPPAVWLGVRGGRLHQAAVRRIVHQAVAAVPGAPDVGPHGLRHSAATHLLEGGADLRSVQELLGHATLSTTQLYTHVTVERLKAIHDRTHPRSR</sequence>
<feature type="compositionally biased region" description="Low complexity" evidence="5">
    <location>
        <begin position="255"/>
        <end position="264"/>
    </location>
</feature>
<comment type="subunit">
    <text evidence="4">Forms a cyclic heterotetrameric complex composed of two molecules of XerC and two molecules of XerD.</text>
</comment>
<evidence type="ECO:0000259" key="6">
    <source>
        <dbReference type="PROSITE" id="PS51898"/>
    </source>
</evidence>
<dbReference type="GO" id="GO:0007059">
    <property type="term" value="P:chromosome segregation"/>
    <property type="evidence" value="ECO:0007669"/>
    <property type="project" value="UniProtKB-UniRule"/>
</dbReference>
<feature type="active site" evidence="4">
    <location>
        <position position="419"/>
    </location>
</feature>
<evidence type="ECO:0000256" key="3">
    <source>
        <dbReference type="ARBA" id="ARBA00023172"/>
    </source>
</evidence>
<feature type="active site" evidence="4">
    <location>
        <position position="493"/>
    </location>
</feature>
<dbReference type="InterPro" id="IPR011010">
    <property type="entry name" value="DNA_brk_join_enz"/>
</dbReference>
<organism evidence="7 8">
    <name type="scientific">Actinokineospora iranica</name>
    <dbReference type="NCBI Taxonomy" id="1271860"/>
    <lineage>
        <taxon>Bacteria</taxon>
        <taxon>Bacillati</taxon>
        <taxon>Actinomycetota</taxon>
        <taxon>Actinomycetes</taxon>
        <taxon>Pseudonocardiales</taxon>
        <taxon>Pseudonocardiaceae</taxon>
        <taxon>Actinokineospora</taxon>
    </lineage>
</organism>
<dbReference type="GO" id="GO:0051301">
    <property type="term" value="P:cell division"/>
    <property type="evidence" value="ECO:0007669"/>
    <property type="project" value="UniProtKB-KW"/>
</dbReference>
<dbReference type="PANTHER" id="PTHR30349">
    <property type="entry name" value="PHAGE INTEGRASE-RELATED"/>
    <property type="match status" value="1"/>
</dbReference>
<feature type="active site" evidence="4">
    <location>
        <position position="395"/>
    </location>
</feature>
<keyword evidence="4" id="KW-0238">DNA-binding</keyword>
<dbReference type="Pfam" id="PF00589">
    <property type="entry name" value="Phage_integrase"/>
    <property type="match status" value="1"/>
</dbReference>
<dbReference type="SUPFAM" id="SSF56349">
    <property type="entry name" value="DNA breaking-rejoining enzymes"/>
    <property type="match status" value="1"/>
</dbReference>
<evidence type="ECO:0000256" key="5">
    <source>
        <dbReference type="SAM" id="MobiDB-lite"/>
    </source>
</evidence>
<dbReference type="AlphaFoldDB" id="A0A1G6NEF5"/>
<feature type="region of interest" description="Disordered" evidence="5">
    <location>
        <begin position="216"/>
        <end position="286"/>
    </location>
</feature>
<keyword evidence="4" id="KW-0159">Chromosome partition</keyword>
<feature type="domain" description="Tyr recombinase" evidence="6">
    <location>
        <begin position="351"/>
        <end position="538"/>
    </location>
</feature>
<dbReference type="EMBL" id="FMZZ01000003">
    <property type="protein sequence ID" value="SDC65794.1"/>
    <property type="molecule type" value="Genomic_DNA"/>
</dbReference>
<protein>
    <recommendedName>
        <fullName evidence="4">Tyrosine recombinase XerC</fullName>
    </recommendedName>
</protein>
<feature type="compositionally biased region" description="Gly residues" evidence="5">
    <location>
        <begin position="157"/>
        <end position="186"/>
    </location>
</feature>
<dbReference type="PANTHER" id="PTHR30349:SF77">
    <property type="entry name" value="TYROSINE RECOMBINASE XERC"/>
    <property type="match status" value="1"/>
</dbReference>
<feature type="region of interest" description="Disordered" evidence="5">
    <location>
        <begin position="69"/>
        <end position="114"/>
    </location>
</feature>
<feature type="active site" evidence="4">
    <location>
        <position position="490"/>
    </location>
</feature>
<keyword evidence="4" id="KW-0963">Cytoplasm</keyword>
<dbReference type="SUPFAM" id="SSF47823">
    <property type="entry name" value="lambda integrase-like, N-terminal domain"/>
    <property type="match status" value="1"/>
</dbReference>
<comment type="subcellular location">
    <subcellularLocation>
        <location evidence="1 4">Cytoplasm</location>
    </subcellularLocation>
</comment>
<feature type="compositionally biased region" description="Gly residues" evidence="5">
    <location>
        <begin position="238"/>
        <end position="254"/>
    </location>
</feature>
<feature type="active site" description="O-(3'-phospho-DNA)-tyrosine intermediate" evidence="4">
    <location>
        <position position="525"/>
    </location>
</feature>
<keyword evidence="3 4" id="KW-0233">DNA recombination</keyword>
<gene>
    <name evidence="4" type="primary">xerC</name>
    <name evidence="7" type="ORF">SAMN05216174_103308</name>
</gene>
<keyword evidence="4" id="KW-0131">Cell cycle</keyword>
<comment type="similarity">
    <text evidence="4">Belongs to the 'phage' integrase family. XerC subfamily.</text>
</comment>
<keyword evidence="4" id="KW-0132">Cell division</keyword>